<dbReference type="Pfam" id="PF00892">
    <property type="entry name" value="EamA"/>
    <property type="match status" value="2"/>
</dbReference>
<dbReference type="InterPro" id="IPR000620">
    <property type="entry name" value="EamA_dom"/>
</dbReference>
<dbReference type="EMBL" id="VKAD01000001">
    <property type="protein sequence ID" value="TXR54510.1"/>
    <property type="molecule type" value="Genomic_DNA"/>
</dbReference>
<feature type="transmembrane region" description="Helical" evidence="6">
    <location>
        <begin position="107"/>
        <end position="130"/>
    </location>
</feature>
<comment type="subcellular location">
    <subcellularLocation>
        <location evidence="1">Membrane</location>
        <topology evidence="1">Multi-pass membrane protein</topology>
    </subcellularLocation>
</comment>
<name>A0A5C8ZCD8_9GAMM</name>
<feature type="transmembrane region" description="Helical" evidence="6">
    <location>
        <begin position="82"/>
        <end position="101"/>
    </location>
</feature>
<reference evidence="8 9" key="1">
    <citation type="submission" date="2019-07" db="EMBL/GenBank/DDBJ databases">
        <title>Reinekea sp. strain SSH23 genome sequencing and assembly.</title>
        <authorList>
            <person name="Kim I."/>
        </authorList>
    </citation>
    <scope>NUCLEOTIDE SEQUENCE [LARGE SCALE GENOMIC DNA]</scope>
    <source>
        <strain evidence="8 9">SSH23</strain>
    </source>
</reference>
<proteinExistence type="inferred from homology"/>
<feature type="transmembrane region" description="Helical" evidence="6">
    <location>
        <begin position="169"/>
        <end position="188"/>
    </location>
</feature>
<comment type="caution">
    <text evidence="8">The sequence shown here is derived from an EMBL/GenBank/DDBJ whole genome shotgun (WGS) entry which is preliminary data.</text>
</comment>
<evidence type="ECO:0000256" key="5">
    <source>
        <dbReference type="ARBA" id="ARBA00023136"/>
    </source>
</evidence>
<dbReference type="AlphaFoldDB" id="A0A5C8ZCD8"/>
<sequence length="304" mass="33518">MNSTALPQFNRYKNTLLTLALICLPPLFWAGNFIAGRSVRGDIPPISLNFFRWLIAALVLLPFTLGMLKQQRELYWQHRKKIFIASALGICAFNSLIYLGLQTTTANNAIILNAFIPLLISLFGALFFSLQLTWRHWLGMSVSFAGVIVIVTQGSLELLLHFHLNAGDAWVFVATLCWAAYTLLLKTIPPQINRYGLMSAQILIGLVLLAPFFIVELSHAQPLVWSKQSLWALAYVGIVPSVLAYLIYTASIGKLGAAKAGASINLLPVFGVLLSVLLLGESIHYYQLTGMALIFTGLFFSSGK</sequence>
<feature type="domain" description="EamA" evidence="7">
    <location>
        <begin position="19"/>
        <end position="152"/>
    </location>
</feature>
<dbReference type="RefSeq" id="WP_147713908.1">
    <property type="nucleotide sequence ID" value="NZ_VKAD01000001.1"/>
</dbReference>
<evidence type="ECO:0000313" key="8">
    <source>
        <dbReference type="EMBL" id="TXR54510.1"/>
    </source>
</evidence>
<dbReference type="PANTHER" id="PTHR32322">
    <property type="entry name" value="INNER MEMBRANE TRANSPORTER"/>
    <property type="match status" value="1"/>
</dbReference>
<evidence type="ECO:0000256" key="4">
    <source>
        <dbReference type="ARBA" id="ARBA00022989"/>
    </source>
</evidence>
<dbReference type="GO" id="GO:0016020">
    <property type="term" value="C:membrane"/>
    <property type="evidence" value="ECO:0007669"/>
    <property type="project" value="UniProtKB-SubCell"/>
</dbReference>
<evidence type="ECO:0000256" key="1">
    <source>
        <dbReference type="ARBA" id="ARBA00004141"/>
    </source>
</evidence>
<feature type="transmembrane region" description="Helical" evidence="6">
    <location>
        <begin position="142"/>
        <end position="163"/>
    </location>
</feature>
<feature type="transmembrane region" description="Helical" evidence="6">
    <location>
        <begin position="12"/>
        <end position="30"/>
    </location>
</feature>
<keyword evidence="3 6" id="KW-0812">Transmembrane</keyword>
<organism evidence="8 9">
    <name type="scientific">Reinekea thalattae</name>
    <dbReference type="NCBI Taxonomy" id="2593301"/>
    <lineage>
        <taxon>Bacteria</taxon>
        <taxon>Pseudomonadati</taxon>
        <taxon>Pseudomonadota</taxon>
        <taxon>Gammaproteobacteria</taxon>
        <taxon>Oceanospirillales</taxon>
        <taxon>Saccharospirillaceae</taxon>
        <taxon>Reinekea</taxon>
    </lineage>
</organism>
<feature type="transmembrane region" description="Helical" evidence="6">
    <location>
        <begin position="285"/>
        <end position="303"/>
    </location>
</feature>
<protein>
    <submittedName>
        <fullName evidence="8">DMT family transporter</fullName>
    </submittedName>
</protein>
<feature type="transmembrane region" description="Helical" evidence="6">
    <location>
        <begin position="230"/>
        <end position="248"/>
    </location>
</feature>
<keyword evidence="9" id="KW-1185">Reference proteome</keyword>
<evidence type="ECO:0000256" key="6">
    <source>
        <dbReference type="SAM" id="Phobius"/>
    </source>
</evidence>
<evidence type="ECO:0000313" key="9">
    <source>
        <dbReference type="Proteomes" id="UP000321764"/>
    </source>
</evidence>
<accession>A0A5C8ZCD8</accession>
<dbReference type="InterPro" id="IPR050638">
    <property type="entry name" value="AA-Vitamin_Transporters"/>
</dbReference>
<dbReference type="PANTHER" id="PTHR32322:SF2">
    <property type="entry name" value="EAMA DOMAIN-CONTAINING PROTEIN"/>
    <property type="match status" value="1"/>
</dbReference>
<evidence type="ECO:0000256" key="2">
    <source>
        <dbReference type="ARBA" id="ARBA00007362"/>
    </source>
</evidence>
<feature type="transmembrane region" description="Helical" evidence="6">
    <location>
        <begin position="50"/>
        <end position="70"/>
    </location>
</feature>
<feature type="domain" description="EamA" evidence="7">
    <location>
        <begin position="166"/>
        <end position="302"/>
    </location>
</feature>
<dbReference type="InterPro" id="IPR037185">
    <property type="entry name" value="EmrE-like"/>
</dbReference>
<dbReference type="Proteomes" id="UP000321764">
    <property type="component" value="Unassembled WGS sequence"/>
</dbReference>
<comment type="similarity">
    <text evidence="2">Belongs to the EamA transporter family.</text>
</comment>
<evidence type="ECO:0000256" key="3">
    <source>
        <dbReference type="ARBA" id="ARBA00022692"/>
    </source>
</evidence>
<evidence type="ECO:0000259" key="7">
    <source>
        <dbReference type="Pfam" id="PF00892"/>
    </source>
</evidence>
<keyword evidence="4 6" id="KW-1133">Transmembrane helix</keyword>
<dbReference type="OrthoDB" id="4167046at2"/>
<keyword evidence="5 6" id="KW-0472">Membrane</keyword>
<dbReference type="SUPFAM" id="SSF103481">
    <property type="entry name" value="Multidrug resistance efflux transporter EmrE"/>
    <property type="match status" value="2"/>
</dbReference>
<feature type="transmembrane region" description="Helical" evidence="6">
    <location>
        <begin position="260"/>
        <end position="279"/>
    </location>
</feature>
<gene>
    <name evidence="8" type="ORF">FME95_08235</name>
</gene>
<feature type="transmembrane region" description="Helical" evidence="6">
    <location>
        <begin position="195"/>
        <end position="215"/>
    </location>
</feature>